<reference evidence="1" key="2">
    <citation type="journal article" date="2015" name="Data Brief">
        <title>Shoot transcriptome of the giant reed, Arundo donax.</title>
        <authorList>
            <person name="Barrero R.A."/>
            <person name="Guerrero F.D."/>
            <person name="Moolhuijzen P."/>
            <person name="Goolsby J.A."/>
            <person name="Tidwell J."/>
            <person name="Bellgard S.E."/>
            <person name="Bellgard M.I."/>
        </authorList>
    </citation>
    <scope>NUCLEOTIDE SEQUENCE</scope>
    <source>
        <tissue evidence="1">Shoot tissue taken approximately 20 cm above the soil surface</tissue>
    </source>
</reference>
<proteinExistence type="predicted"/>
<protein>
    <submittedName>
        <fullName evidence="1">Uncharacterized protein</fullName>
    </submittedName>
</protein>
<name>A0A0A9GEP5_ARUDO</name>
<evidence type="ECO:0000313" key="1">
    <source>
        <dbReference type="EMBL" id="JAE22977.1"/>
    </source>
</evidence>
<reference evidence="1" key="1">
    <citation type="submission" date="2014-09" db="EMBL/GenBank/DDBJ databases">
        <authorList>
            <person name="Magalhaes I.L.F."/>
            <person name="Oliveira U."/>
            <person name="Santos F.R."/>
            <person name="Vidigal T.H.D.A."/>
            <person name="Brescovit A.D."/>
            <person name="Santos A.J."/>
        </authorList>
    </citation>
    <scope>NUCLEOTIDE SEQUENCE</scope>
    <source>
        <tissue evidence="1">Shoot tissue taken approximately 20 cm above the soil surface</tissue>
    </source>
</reference>
<organism evidence="1">
    <name type="scientific">Arundo donax</name>
    <name type="common">Giant reed</name>
    <name type="synonym">Donax arundinaceus</name>
    <dbReference type="NCBI Taxonomy" id="35708"/>
    <lineage>
        <taxon>Eukaryota</taxon>
        <taxon>Viridiplantae</taxon>
        <taxon>Streptophyta</taxon>
        <taxon>Embryophyta</taxon>
        <taxon>Tracheophyta</taxon>
        <taxon>Spermatophyta</taxon>
        <taxon>Magnoliopsida</taxon>
        <taxon>Liliopsida</taxon>
        <taxon>Poales</taxon>
        <taxon>Poaceae</taxon>
        <taxon>PACMAD clade</taxon>
        <taxon>Arundinoideae</taxon>
        <taxon>Arundineae</taxon>
        <taxon>Arundo</taxon>
    </lineage>
</organism>
<sequence>MFHPSYHFHIPYIHPRMNQIDMGIVYLLQWR</sequence>
<dbReference type="AlphaFoldDB" id="A0A0A9GEP5"/>
<accession>A0A0A9GEP5</accession>
<dbReference type="EMBL" id="GBRH01174919">
    <property type="protein sequence ID" value="JAE22977.1"/>
    <property type="molecule type" value="Transcribed_RNA"/>
</dbReference>